<dbReference type="Pfam" id="PF08240">
    <property type="entry name" value="ADH_N"/>
    <property type="match status" value="1"/>
</dbReference>
<reference evidence="5" key="3">
    <citation type="submission" date="2025-08" db="UniProtKB">
        <authorList>
            <consortium name="RefSeq"/>
        </authorList>
    </citation>
    <scope>IDENTIFICATION</scope>
    <source>
        <strain evidence="5">NI907</strain>
    </source>
</reference>
<proteinExistence type="inferred from homology"/>
<dbReference type="PANTHER" id="PTHR45348:SF2">
    <property type="entry name" value="ZINC-TYPE ALCOHOL DEHYDROGENASE-LIKE PROTEIN C2E1P3.01"/>
    <property type="match status" value="1"/>
</dbReference>
<feature type="domain" description="Enoyl reductase (ER)" evidence="3">
    <location>
        <begin position="16"/>
        <end position="355"/>
    </location>
</feature>
<evidence type="ECO:0000259" key="3">
    <source>
        <dbReference type="SMART" id="SM00829"/>
    </source>
</evidence>
<reference evidence="5" key="1">
    <citation type="journal article" date="2019" name="Mol. Biol. Evol.">
        <title>Blast fungal genomes show frequent chromosomal changes, gene gains and losses, and effector gene turnover.</title>
        <authorList>
            <person name="Gomez Luciano L.B."/>
            <person name="Jason Tsai I."/>
            <person name="Chuma I."/>
            <person name="Tosa Y."/>
            <person name="Chen Y.H."/>
            <person name="Li J.Y."/>
            <person name="Li M.Y."/>
            <person name="Jade Lu M.Y."/>
            <person name="Nakayashiki H."/>
            <person name="Li W.H."/>
        </authorList>
    </citation>
    <scope>NUCLEOTIDE SEQUENCE</scope>
    <source>
        <strain evidence="5">NI907</strain>
    </source>
</reference>
<dbReference type="SUPFAM" id="SSF51735">
    <property type="entry name" value="NAD(P)-binding Rossmann-fold domains"/>
    <property type="match status" value="1"/>
</dbReference>
<name>A0A6P8BDM2_PYRGI</name>
<dbReference type="InterPro" id="IPR047122">
    <property type="entry name" value="Trans-enoyl_RdTase-like"/>
</dbReference>
<dbReference type="SMART" id="SM00829">
    <property type="entry name" value="PKS_ER"/>
    <property type="match status" value="1"/>
</dbReference>
<dbReference type="GO" id="GO:0016651">
    <property type="term" value="F:oxidoreductase activity, acting on NAD(P)H"/>
    <property type="evidence" value="ECO:0007669"/>
    <property type="project" value="InterPro"/>
</dbReference>
<evidence type="ECO:0000256" key="1">
    <source>
        <dbReference type="ARBA" id="ARBA00008072"/>
    </source>
</evidence>
<dbReference type="SUPFAM" id="SSF50129">
    <property type="entry name" value="GroES-like"/>
    <property type="match status" value="1"/>
</dbReference>
<dbReference type="AlphaFoldDB" id="A0A6P8BDM2"/>
<dbReference type="CDD" id="cd08249">
    <property type="entry name" value="enoyl_reductase_like"/>
    <property type="match status" value="1"/>
</dbReference>
<evidence type="ECO:0000256" key="2">
    <source>
        <dbReference type="ARBA" id="ARBA00023002"/>
    </source>
</evidence>
<dbReference type="InterPro" id="IPR013154">
    <property type="entry name" value="ADH-like_N"/>
</dbReference>
<comment type="similarity">
    <text evidence="1">Belongs to the zinc-containing alcohol dehydrogenase family.</text>
</comment>
<protein>
    <recommendedName>
        <fullName evidence="3">Enoyl reductase (ER) domain-containing protein</fullName>
    </recommendedName>
</protein>
<accession>A0A6P8BDM2</accession>
<dbReference type="InterPro" id="IPR036291">
    <property type="entry name" value="NAD(P)-bd_dom_sf"/>
</dbReference>
<reference evidence="5" key="2">
    <citation type="submission" date="2019-10" db="EMBL/GenBank/DDBJ databases">
        <authorList>
            <consortium name="NCBI Genome Project"/>
        </authorList>
    </citation>
    <scope>NUCLEOTIDE SEQUENCE</scope>
    <source>
        <strain evidence="5">NI907</strain>
    </source>
</reference>
<dbReference type="PANTHER" id="PTHR45348">
    <property type="entry name" value="HYPOTHETICAL OXIDOREDUCTASE (EUROFUNG)"/>
    <property type="match status" value="1"/>
</dbReference>
<dbReference type="Gene3D" id="3.40.50.720">
    <property type="entry name" value="NAD(P)-binding Rossmann-like Domain"/>
    <property type="match status" value="1"/>
</dbReference>
<dbReference type="InterPro" id="IPR020843">
    <property type="entry name" value="ER"/>
</dbReference>
<gene>
    <name evidence="5" type="ORF">PgNI_02631</name>
</gene>
<evidence type="ECO:0000313" key="4">
    <source>
        <dbReference type="Proteomes" id="UP000515153"/>
    </source>
</evidence>
<sequence length="363" mass="38751">MTLTVPPIRYGLILSGKDQLSVSALKMPLLQPGQVLVKTACVALNPSDAKIVAAGFPSGVLAGVEFAGTVAAVCSMDLPRTFKVGERVCGTCCGYRECDDTGAFADYVVADSEFLLRVPDTLSFEQAATLPVVVLTAGMALFHRLGLKDYLPEADRNVLVYGGSTASGLAIIQILKDFHLRPIAVCSPHNFDLVKAAGAAAVVDYHSESCAEQIREASDDKLGIAVDCITNADSMRVCYEALRQPASPGETPLRYLALDSFPVKGHARRSVRPSWVFATTAFVVSVDWGAPYKTKAHPGHRAFAVEWMREAQVLVYQGILQPGRVRLVDGQGLVDSVGKGLELIRLGAVSGEKLVCRSVPFGA</sequence>
<keyword evidence="2" id="KW-0560">Oxidoreductase</keyword>
<organism evidence="4 5">
    <name type="scientific">Pyricularia grisea</name>
    <name type="common">Crabgrass-specific blast fungus</name>
    <name type="synonym">Magnaporthe grisea</name>
    <dbReference type="NCBI Taxonomy" id="148305"/>
    <lineage>
        <taxon>Eukaryota</taxon>
        <taxon>Fungi</taxon>
        <taxon>Dikarya</taxon>
        <taxon>Ascomycota</taxon>
        <taxon>Pezizomycotina</taxon>
        <taxon>Sordariomycetes</taxon>
        <taxon>Sordariomycetidae</taxon>
        <taxon>Magnaporthales</taxon>
        <taxon>Pyriculariaceae</taxon>
        <taxon>Pyricularia</taxon>
    </lineage>
</organism>
<dbReference type="Proteomes" id="UP000515153">
    <property type="component" value="Unplaced"/>
</dbReference>
<dbReference type="InterPro" id="IPR011032">
    <property type="entry name" value="GroES-like_sf"/>
</dbReference>
<dbReference type="Pfam" id="PF00107">
    <property type="entry name" value="ADH_zinc_N"/>
    <property type="match status" value="1"/>
</dbReference>
<dbReference type="RefSeq" id="XP_030985270.1">
    <property type="nucleotide sequence ID" value="XM_031122692.1"/>
</dbReference>
<keyword evidence="4" id="KW-1185">Reference proteome</keyword>
<dbReference type="GeneID" id="41957603"/>
<evidence type="ECO:0000313" key="5">
    <source>
        <dbReference type="RefSeq" id="XP_030985270.1"/>
    </source>
</evidence>
<dbReference type="Gene3D" id="3.90.180.10">
    <property type="entry name" value="Medium-chain alcohol dehydrogenases, catalytic domain"/>
    <property type="match status" value="1"/>
</dbReference>
<dbReference type="KEGG" id="pgri:PgNI_02631"/>
<dbReference type="InterPro" id="IPR013149">
    <property type="entry name" value="ADH-like_C"/>
</dbReference>